<dbReference type="InterPro" id="IPR050428">
    <property type="entry name" value="TCS_sensor_his_kinase"/>
</dbReference>
<evidence type="ECO:0000256" key="4">
    <source>
        <dbReference type="ARBA" id="ARBA00022553"/>
    </source>
</evidence>
<proteinExistence type="predicted"/>
<dbReference type="SUPFAM" id="SSF55874">
    <property type="entry name" value="ATPase domain of HSP90 chaperone/DNA topoisomerase II/histidine kinase"/>
    <property type="match status" value="1"/>
</dbReference>
<keyword evidence="5" id="KW-0808">Transferase</keyword>
<dbReference type="Pfam" id="PF00672">
    <property type="entry name" value="HAMP"/>
    <property type="match status" value="1"/>
</dbReference>
<dbReference type="PROSITE" id="PS50109">
    <property type="entry name" value="HIS_KIN"/>
    <property type="match status" value="1"/>
</dbReference>
<comment type="catalytic activity">
    <reaction evidence="1">
        <text>ATP + protein L-histidine = ADP + protein N-phospho-L-histidine.</text>
        <dbReference type="EC" id="2.7.13.3"/>
    </reaction>
</comment>
<comment type="subcellular location">
    <subcellularLocation>
        <location evidence="2">Membrane</location>
    </subcellularLocation>
</comment>
<dbReference type="InterPro" id="IPR036097">
    <property type="entry name" value="HisK_dim/P_sf"/>
</dbReference>
<evidence type="ECO:0000313" key="14">
    <source>
        <dbReference type="EMBL" id="MES0874643.1"/>
    </source>
</evidence>
<evidence type="ECO:0000256" key="9">
    <source>
        <dbReference type="ARBA" id="ARBA00023012"/>
    </source>
</evidence>
<comment type="caution">
    <text evidence="14">The sequence shown here is derived from an EMBL/GenBank/DDBJ whole genome shotgun (WGS) entry which is preliminary data.</text>
</comment>
<evidence type="ECO:0000259" key="12">
    <source>
        <dbReference type="PROSITE" id="PS50109"/>
    </source>
</evidence>
<dbReference type="PANTHER" id="PTHR45436:SF8">
    <property type="entry name" value="HISTIDINE KINASE"/>
    <property type="match status" value="1"/>
</dbReference>
<dbReference type="InterPro" id="IPR036890">
    <property type="entry name" value="HATPase_C_sf"/>
</dbReference>
<organism evidence="14 15">
    <name type="scientific">Sinimarinibacterium thermocellulolyticum</name>
    <dbReference type="NCBI Taxonomy" id="3170016"/>
    <lineage>
        <taxon>Bacteria</taxon>
        <taxon>Pseudomonadati</taxon>
        <taxon>Pseudomonadota</taxon>
        <taxon>Gammaproteobacteria</taxon>
        <taxon>Nevskiales</taxon>
        <taxon>Nevskiaceae</taxon>
        <taxon>Sinimarinibacterium</taxon>
    </lineage>
</organism>
<evidence type="ECO:0000256" key="5">
    <source>
        <dbReference type="ARBA" id="ARBA00022679"/>
    </source>
</evidence>
<dbReference type="CDD" id="cd00075">
    <property type="entry name" value="HATPase"/>
    <property type="match status" value="1"/>
</dbReference>
<evidence type="ECO:0000256" key="8">
    <source>
        <dbReference type="ARBA" id="ARBA00022989"/>
    </source>
</evidence>
<dbReference type="CDD" id="cd06225">
    <property type="entry name" value="HAMP"/>
    <property type="match status" value="1"/>
</dbReference>
<evidence type="ECO:0000256" key="1">
    <source>
        <dbReference type="ARBA" id="ARBA00000085"/>
    </source>
</evidence>
<dbReference type="SMART" id="SM00387">
    <property type="entry name" value="HATPase_c"/>
    <property type="match status" value="1"/>
</dbReference>
<keyword evidence="15" id="KW-1185">Reference proteome</keyword>
<keyword evidence="4" id="KW-0597">Phosphoprotein</keyword>
<evidence type="ECO:0000256" key="7">
    <source>
        <dbReference type="ARBA" id="ARBA00022777"/>
    </source>
</evidence>
<feature type="transmembrane region" description="Helical" evidence="11">
    <location>
        <begin position="15"/>
        <end position="36"/>
    </location>
</feature>
<dbReference type="EC" id="2.7.13.3" evidence="3"/>
<evidence type="ECO:0000256" key="11">
    <source>
        <dbReference type="SAM" id="Phobius"/>
    </source>
</evidence>
<feature type="domain" description="HAMP" evidence="13">
    <location>
        <begin position="180"/>
        <end position="233"/>
    </location>
</feature>
<gene>
    <name evidence="14" type="ORF">ABSH63_11585</name>
</gene>
<dbReference type="GO" id="GO:0016301">
    <property type="term" value="F:kinase activity"/>
    <property type="evidence" value="ECO:0007669"/>
    <property type="project" value="UniProtKB-KW"/>
</dbReference>
<keyword evidence="6 11" id="KW-0812">Transmembrane</keyword>
<keyword evidence="10 11" id="KW-0472">Membrane</keyword>
<dbReference type="InterPro" id="IPR004358">
    <property type="entry name" value="Sig_transdc_His_kin-like_C"/>
</dbReference>
<dbReference type="InterPro" id="IPR003594">
    <property type="entry name" value="HATPase_dom"/>
</dbReference>
<name>A0ABV2ABM3_9GAMM</name>
<feature type="domain" description="Histidine kinase" evidence="12">
    <location>
        <begin position="241"/>
        <end position="452"/>
    </location>
</feature>
<dbReference type="Gene3D" id="6.10.340.10">
    <property type="match status" value="1"/>
</dbReference>
<reference evidence="14 15" key="1">
    <citation type="submission" date="2024-06" db="EMBL/GenBank/DDBJ databases">
        <authorList>
            <person name="Li Z."/>
            <person name="Jiang Y."/>
        </authorList>
    </citation>
    <scope>NUCLEOTIDE SEQUENCE [LARGE SCALE GENOMIC DNA]</scope>
    <source>
        <strain evidence="14 15">HSW-8</strain>
    </source>
</reference>
<evidence type="ECO:0000256" key="3">
    <source>
        <dbReference type="ARBA" id="ARBA00012438"/>
    </source>
</evidence>
<keyword evidence="7 14" id="KW-0418">Kinase</keyword>
<dbReference type="InterPro" id="IPR003660">
    <property type="entry name" value="HAMP_dom"/>
</dbReference>
<keyword evidence="8 11" id="KW-1133">Transmembrane helix</keyword>
<dbReference type="SUPFAM" id="SSF158472">
    <property type="entry name" value="HAMP domain-like"/>
    <property type="match status" value="1"/>
</dbReference>
<dbReference type="PANTHER" id="PTHR45436">
    <property type="entry name" value="SENSOR HISTIDINE KINASE YKOH"/>
    <property type="match status" value="1"/>
</dbReference>
<dbReference type="PROSITE" id="PS50885">
    <property type="entry name" value="HAMP"/>
    <property type="match status" value="1"/>
</dbReference>
<sequence>MTPRAGRGLALRLTLLNAAIVGLALLAVVVVMVWMAERAMREHLAESVAAEIEVLVADYLIDGLDGVIGFIEHREVFESPHHGRSYRLEDTTGRHLAGHWPDWPAGLSTDGRLLRLPNAQRQPPTQWWIAAARLPDGSRVLVAFDSIEVRSVMHTIHRAAALTVAASLILALVLGMLIYRAALAPIATVRSVAEQIIDGDLSRRIPERGSGDEFDALARTLNRMLDRISQLFESLRNSTEAIAHDLRSPLARHRTRLEQALLEAERRGADADWLQEAIAEVDQVLGTFQSLLQLATVEAGAARSAFCQVDLAAIVEDAVSLYDADAAARGMRIETLLSAPCPLLGDRHLLFQAVINLIDNALKYGAAEQCVSVQLHCAAGSAELRVRNQGAGFEHPERAFERLFRGDTARRSPGHGMGLTLVRAIARLHGGEATASNCRDGAEVRIRLPIAPSA</sequence>
<dbReference type="PRINTS" id="PR00344">
    <property type="entry name" value="BCTRLSENSOR"/>
</dbReference>
<dbReference type="SUPFAM" id="SSF47384">
    <property type="entry name" value="Homodimeric domain of signal transducing histidine kinase"/>
    <property type="match status" value="1"/>
</dbReference>
<feature type="transmembrane region" description="Helical" evidence="11">
    <location>
        <begin position="159"/>
        <end position="179"/>
    </location>
</feature>
<evidence type="ECO:0000256" key="10">
    <source>
        <dbReference type="ARBA" id="ARBA00023136"/>
    </source>
</evidence>
<accession>A0ABV2ABM3</accession>
<dbReference type="SMART" id="SM00304">
    <property type="entry name" value="HAMP"/>
    <property type="match status" value="1"/>
</dbReference>
<dbReference type="InterPro" id="IPR005467">
    <property type="entry name" value="His_kinase_dom"/>
</dbReference>
<dbReference type="Pfam" id="PF02518">
    <property type="entry name" value="HATPase_c"/>
    <property type="match status" value="1"/>
</dbReference>
<evidence type="ECO:0000313" key="15">
    <source>
        <dbReference type="Proteomes" id="UP001465331"/>
    </source>
</evidence>
<evidence type="ECO:0000256" key="6">
    <source>
        <dbReference type="ARBA" id="ARBA00022692"/>
    </source>
</evidence>
<evidence type="ECO:0000259" key="13">
    <source>
        <dbReference type="PROSITE" id="PS50885"/>
    </source>
</evidence>
<protein>
    <recommendedName>
        <fullName evidence="3">histidine kinase</fullName>
        <ecNumber evidence="3">2.7.13.3</ecNumber>
    </recommendedName>
</protein>
<evidence type="ECO:0000256" key="2">
    <source>
        <dbReference type="ARBA" id="ARBA00004370"/>
    </source>
</evidence>
<dbReference type="Gene3D" id="3.30.565.10">
    <property type="entry name" value="Histidine kinase-like ATPase, C-terminal domain"/>
    <property type="match status" value="1"/>
</dbReference>
<dbReference type="Proteomes" id="UP001465331">
    <property type="component" value="Unassembled WGS sequence"/>
</dbReference>
<dbReference type="EMBL" id="JBEPIJ010000013">
    <property type="protein sequence ID" value="MES0874643.1"/>
    <property type="molecule type" value="Genomic_DNA"/>
</dbReference>
<keyword evidence="9" id="KW-0902">Two-component regulatory system</keyword>
<dbReference type="RefSeq" id="WP_352889923.1">
    <property type="nucleotide sequence ID" value="NZ_JBEPIJ010000013.1"/>
</dbReference>